<dbReference type="RefSeq" id="WP_413279726.1">
    <property type="nucleotide sequence ID" value="NZ_JBHFNT010000209.1"/>
</dbReference>
<gene>
    <name evidence="1" type="ORF">ACE1CA_22840</name>
</gene>
<organism evidence="1 2">
    <name type="scientific">Floridaenema evergladense BLCC-F167</name>
    <dbReference type="NCBI Taxonomy" id="3153639"/>
    <lineage>
        <taxon>Bacteria</taxon>
        <taxon>Bacillati</taxon>
        <taxon>Cyanobacteriota</taxon>
        <taxon>Cyanophyceae</taxon>
        <taxon>Oscillatoriophycideae</taxon>
        <taxon>Aerosakkonematales</taxon>
        <taxon>Aerosakkonemataceae</taxon>
        <taxon>Floridanema</taxon>
        <taxon>Floridanema evergladense</taxon>
    </lineage>
</organism>
<proteinExistence type="predicted"/>
<accession>A0ABV4WQL2</accession>
<dbReference type="Proteomes" id="UP001576780">
    <property type="component" value="Unassembled WGS sequence"/>
</dbReference>
<evidence type="ECO:0000313" key="2">
    <source>
        <dbReference type="Proteomes" id="UP001576780"/>
    </source>
</evidence>
<dbReference type="InterPro" id="IPR019657">
    <property type="entry name" value="ComFB"/>
</dbReference>
<dbReference type="Pfam" id="PF10719">
    <property type="entry name" value="ComFB"/>
    <property type="match status" value="1"/>
</dbReference>
<comment type="caution">
    <text evidence="1">The sequence shown here is derived from an EMBL/GenBank/DDBJ whole genome shotgun (WGS) entry which is preliminary data.</text>
</comment>
<evidence type="ECO:0000313" key="1">
    <source>
        <dbReference type="EMBL" id="MFB2837374.1"/>
    </source>
</evidence>
<sequence length="188" mass="20771">MSIEKIVEQALQDGYLTPAMEAEVARICDTASELSIEEYMALDRLMGSLLTGEVVAVPRKQFINVMEELVLTEAIARVAEIEASSDRVLDVGDIAAYALNRLPPLYATTEEGATYQRKRAKEELQEIIAQQVGEAISRNIAKPEIDPSRQLLGKGSKTDVVKQVSSLLQAYAPNFEPKSEKESEQDQN</sequence>
<keyword evidence="2" id="KW-1185">Reference proteome</keyword>
<protein>
    <submittedName>
        <fullName evidence="1">Late competence development ComFB family protein</fullName>
    </submittedName>
</protein>
<dbReference type="EMBL" id="JBHFNT010000209">
    <property type="protein sequence ID" value="MFB2837374.1"/>
    <property type="molecule type" value="Genomic_DNA"/>
</dbReference>
<name>A0ABV4WQL2_9CYAN</name>
<reference evidence="1 2" key="1">
    <citation type="submission" date="2024-09" db="EMBL/GenBank/DDBJ databases">
        <title>Floridaenema gen nov. (Aerosakkonemataceae, Aerosakkonematales ord. nov., Cyanobacteria) from benthic tropical and subtropical fresh waters, with the description of four new species.</title>
        <authorList>
            <person name="Moretto J.A."/>
            <person name="Berthold D.E."/>
            <person name="Lefler F.W."/>
            <person name="Huang I.-S."/>
            <person name="Laughinghouse H. IV."/>
        </authorList>
    </citation>
    <scope>NUCLEOTIDE SEQUENCE [LARGE SCALE GENOMIC DNA]</scope>
    <source>
        <strain evidence="1 2">BLCC-F167</strain>
    </source>
</reference>